<feature type="transmembrane region" description="Helical" evidence="5">
    <location>
        <begin position="173"/>
        <end position="193"/>
    </location>
</feature>
<dbReference type="PANTHER" id="PTHR31465:SF28">
    <property type="entry name" value="DOMAIN PROTEIN, PUTATIVE-RELATED"/>
    <property type="match status" value="1"/>
</dbReference>
<comment type="caution">
    <text evidence="6">The sequence shown here is derived from an EMBL/GenBank/DDBJ whole genome shotgun (WGS) entry which is preliminary data.</text>
</comment>
<feature type="transmembrane region" description="Helical" evidence="5">
    <location>
        <begin position="240"/>
        <end position="258"/>
    </location>
</feature>
<gene>
    <name evidence="6" type="ORF">VTL71DRAFT_6114</name>
</gene>
<keyword evidence="2 5" id="KW-0812">Transmembrane</keyword>
<evidence type="ECO:0000256" key="5">
    <source>
        <dbReference type="SAM" id="Phobius"/>
    </source>
</evidence>
<dbReference type="InterPro" id="IPR007568">
    <property type="entry name" value="RTA1"/>
</dbReference>
<evidence type="ECO:0000256" key="1">
    <source>
        <dbReference type="ARBA" id="ARBA00004141"/>
    </source>
</evidence>
<name>A0ABR4C041_9HELO</name>
<evidence type="ECO:0000256" key="3">
    <source>
        <dbReference type="ARBA" id="ARBA00022989"/>
    </source>
</evidence>
<dbReference type="Pfam" id="PF04479">
    <property type="entry name" value="RTA1"/>
    <property type="match status" value="2"/>
</dbReference>
<comment type="subcellular location">
    <subcellularLocation>
        <location evidence="1">Membrane</location>
        <topology evidence="1">Multi-pass membrane protein</topology>
    </subcellularLocation>
</comment>
<keyword evidence="7" id="KW-1185">Reference proteome</keyword>
<evidence type="ECO:0000313" key="6">
    <source>
        <dbReference type="EMBL" id="KAL2063042.1"/>
    </source>
</evidence>
<reference evidence="6 7" key="1">
    <citation type="journal article" date="2024" name="Commun. Biol.">
        <title>Comparative genomic analysis of thermophilic fungi reveals convergent evolutionary adaptations and gene losses.</title>
        <authorList>
            <person name="Steindorff A.S."/>
            <person name="Aguilar-Pontes M.V."/>
            <person name="Robinson A.J."/>
            <person name="Andreopoulos B."/>
            <person name="LaButti K."/>
            <person name="Kuo A."/>
            <person name="Mondo S."/>
            <person name="Riley R."/>
            <person name="Otillar R."/>
            <person name="Haridas S."/>
            <person name="Lipzen A."/>
            <person name="Grimwood J."/>
            <person name="Schmutz J."/>
            <person name="Clum A."/>
            <person name="Reid I.D."/>
            <person name="Moisan M.C."/>
            <person name="Butler G."/>
            <person name="Nguyen T.T.M."/>
            <person name="Dewar K."/>
            <person name="Conant G."/>
            <person name="Drula E."/>
            <person name="Henrissat B."/>
            <person name="Hansel C."/>
            <person name="Singer S."/>
            <person name="Hutchinson M.I."/>
            <person name="de Vries R.P."/>
            <person name="Natvig D.O."/>
            <person name="Powell A.J."/>
            <person name="Tsang A."/>
            <person name="Grigoriev I.V."/>
        </authorList>
    </citation>
    <scope>NUCLEOTIDE SEQUENCE [LARGE SCALE GENOMIC DNA]</scope>
    <source>
        <strain evidence="6 7">CBS 494.80</strain>
    </source>
</reference>
<dbReference type="EMBL" id="JAZHXI010000016">
    <property type="protein sequence ID" value="KAL2063042.1"/>
    <property type="molecule type" value="Genomic_DNA"/>
</dbReference>
<keyword evidence="4 5" id="KW-0472">Membrane</keyword>
<keyword evidence="3 5" id="KW-1133">Transmembrane helix</keyword>
<dbReference type="PANTHER" id="PTHR31465">
    <property type="entry name" value="PROTEIN RTA1-RELATED"/>
    <property type="match status" value="1"/>
</dbReference>
<accession>A0ABR4C041</accession>
<proteinExistence type="predicted"/>
<organism evidence="6 7">
    <name type="scientific">Oculimacula yallundae</name>
    <dbReference type="NCBI Taxonomy" id="86028"/>
    <lineage>
        <taxon>Eukaryota</taxon>
        <taxon>Fungi</taxon>
        <taxon>Dikarya</taxon>
        <taxon>Ascomycota</taxon>
        <taxon>Pezizomycotina</taxon>
        <taxon>Leotiomycetes</taxon>
        <taxon>Helotiales</taxon>
        <taxon>Ploettnerulaceae</taxon>
        <taxon>Oculimacula</taxon>
    </lineage>
</organism>
<feature type="transmembrane region" description="Helical" evidence="5">
    <location>
        <begin position="47"/>
        <end position="68"/>
    </location>
</feature>
<sequence length="571" mass="64574">MNELQVPMDRLFYNFDPSLSAAIIFAMLYTLAFAGTLLQFIRYKSWVWTIMVISSGMEAGGYIARCFSVQDPTNQLKFNISLLMIFLAPVCMAAACYIVFVGPSTFHSFQSSTNIPHKGRIIHHVVPKESRTIKVLWLPARFITPIFVTGDLSIDLNAPPSQSLDRVNKGKGIAEVGVGIQLVFFGLFSIIAIRFNFTSRRFKLDFEQRSDQYMGSDKGGDGKFVILDGDDKIVKRNWQAILLITNLASVCILIRSVYRMLDFHMGREGYLDSHEWSFYVFDSLVILPAIALFIWWHPSAYLPYMGFRLPKHRPPQYPSSRVKLIGALKIAHQLLKRRVPHFTRNESVPPITRPFGFHSWSFAGNHRRNVYIATRGESKSVLTFRTDKKCSGYRDQLALMFRDENEKVLTRFRAPRHSSKQCLPWSSKDLDDELGSATSNSSCVSRNSMIAVSFPLPISPAPVSPFQDEEIRFDFTNCVSVGSNLPNREVEDTRCSAMWRLLCTERTSSNAVSSIRYAGLSNVTKDLAHTITARKKYAASLRDSILALKDTSKSDLDATFQSVMLLAALEV</sequence>
<protein>
    <submittedName>
        <fullName evidence="6">Uncharacterized protein</fullName>
    </submittedName>
</protein>
<evidence type="ECO:0000256" key="4">
    <source>
        <dbReference type="ARBA" id="ARBA00023136"/>
    </source>
</evidence>
<dbReference type="Proteomes" id="UP001595075">
    <property type="component" value="Unassembled WGS sequence"/>
</dbReference>
<feature type="transmembrane region" description="Helical" evidence="5">
    <location>
        <begin position="278"/>
        <end position="296"/>
    </location>
</feature>
<evidence type="ECO:0000313" key="7">
    <source>
        <dbReference type="Proteomes" id="UP001595075"/>
    </source>
</evidence>
<feature type="transmembrane region" description="Helical" evidence="5">
    <location>
        <begin position="80"/>
        <end position="100"/>
    </location>
</feature>
<feature type="transmembrane region" description="Helical" evidence="5">
    <location>
        <begin position="21"/>
        <end position="41"/>
    </location>
</feature>
<evidence type="ECO:0000256" key="2">
    <source>
        <dbReference type="ARBA" id="ARBA00022692"/>
    </source>
</evidence>